<reference evidence="2 3" key="1">
    <citation type="journal article" date="2015" name="Genome Announc.">
        <title>Expanding the biotechnology potential of lactobacilli through comparative genomics of 213 strains and associated genera.</title>
        <authorList>
            <person name="Sun Z."/>
            <person name="Harris H.M."/>
            <person name="McCann A."/>
            <person name="Guo C."/>
            <person name="Argimon S."/>
            <person name="Zhang W."/>
            <person name="Yang X."/>
            <person name="Jeffery I.B."/>
            <person name="Cooney J.C."/>
            <person name="Kagawa T.F."/>
            <person name="Liu W."/>
            <person name="Song Y."/>
            <person name="Salvetti E."/>
            <person name="Wrobel A."/>
            <person name="Rasinkangas P."/>
            <person name="Parkhill J."/>
            <person name="Rea M.C."/>
            <person name="O'Sullivan O."/>
            <person name="Ritari J."/>
            <person name="Douillard F.P."/>
            <person name="Paul Ross R."/>
            <person name="Yang R."/>
            <person name="Briner A.E."/>
            <person name="Felis G.E."/>
            <person name="de Vos W.M."/>
            <person name="Barrangou R."/>
            <person name="Klaenhammer T.R."/>
            <person name="Caufield P.W."/>
            <person name="Cui Y."/>
            <person name="Zhang H."/>
            <person name="O'Toole P.W."/>
        </authorList>
    </citation>
    <scope>NUCLEOTIDE SEQUENCE [LARGE SCALE GENOMIC DNA]</scope>
    <source>
        <strain evidence="2 3">DSM 21376</strain>
    </source>
</reference>
<keyword evidence="2" id="KW-0808">Transferase</keyword>
<dbReference type="eggNOG" id="COG1670">
    <property type="taxonomic scope" value="Bacteria"/>
</dbReference>
<dbReference type="SUPFAM" id="SSF55729">
    <property type="entry name" value="Acyl-CoA N-acyltransferases (Nat)"/>
    <property type="match status" value="1"/>
</dbReference>
<keyword evidence="3" id="KW-1185">Reference proteome</keyword>
<dbReference type="PANTHER" id="PTHR43415:SF4">
    <property type="entry name" value="N-ACETYLTRANSFERASE DOMAIN-CONTAINING PROTEIN"/>
    <property type="match status" value="1"/>
</dbReference>
<dbReference type="Pfam" id="PF13302">
    <property type="entry name" value="Acetyltransf_3"/>
    <property type="match status" value="1"/>
</dbReference>
<dbReference type="STRING" id="1423806.FD15_GL002139"/>
<proteinExistence type="predicted"/>
<dbReference type="InterPro" id="IPR016181">
    <property type="entry name" value="Acyl_CoA_acyltransferase"/>
</dbReference>
<dbReference type="PANTHER" id="PTHR43415">
    <property type="entry name" value="SPERMIDINE N(1)-ACETYLTRANSFERASE"/>
    <property type="match status" value="1"/>
</dbReference>
<dbReference type="EMBL" id="AYZF01000017">
    <property type="protein sequence ID" value="KRN05576.1"/>
    <property type="molecule type" value="Genomic_DNA"/>
</dbReference>
<dbReference type="Proteomes" id="UP000050961">
    <property type="component" value="Unassembled WGS sequence"/>
</dbReference>
<dbReference type="AlphaFoldDB" id="A0A0R2DNA0"/>
<evidence type="ECO:0000259" key="1">
    <source>
        <dbReference type="PROSITE" id="PS51186"/>
    </source>
</evidence>
<dbReference type="PATRIC" id="fig|1423806.3.peg.2183"/>
<organism evidence="2 3">
    <name type="scientific">Liquorilactobacillus sucicola DSM 21376 = JCM 15457</name>
    <dbReference type="NCBI Taxonomy" id="1423806"/>
    <lineage>
        <taxon>Bacteria</taxon>
        <taxon>Bacillati</taxon>
        <taxon>Bacillota</taxon>
        <taxon>Bacilli</taxon>
        <taxon>Lactobacillales</taxon>
        <taxon>Lactobacillaceae</taxon>
        <taxon>Liquorilactobacillus</taxon>
    </lineage>
</organism>
<dbReference type="GO" id="GO:0016747">
    <property type="term" value="F:acyltransferase activity, transferring groups other than amino-acyl groups"/>
    <property type="evidence" value="ECO:0007669"/>
    <property type="project" value="InterPro"/>
</dbReference>
<evidence type="ECO:0000313" key="3">
    <source>
        <dbReference type="Proteomes" id="UP000050961"/>
    </source>
</evidence>
<dbReference type="PROSITE" id="PS51186">
    <property type="entry name" value="GNAT"/>
    <property type="match status" value="1"/>
</dbReference>
<feature type="domain" description="N-acetyltransferase" evidence="1">
    <location>
        <begin position="8"/>
        <end position="156"/>
    </location>
</feature>
<evidence type="ECO:0000313" key="2">
    <source>
        <dbReference type="EMBL" id="KRN05576.1"/>
    </source>
</evidence>
<protein>
    <submittedName>
        <fullName evidence="2">Acetyltransferase</fullName>
    </submittedName>
</protein>
<dbReference type="InterPro" id="IPR000182">
    <property type="entry name" value="GNAT_dom"/>
</dbReference>
<dbReference type="Gene3D" id="3.40.630.30">
    <property type="match status" value="1"/>
</dbReference>
<name>A0A0R2DNA0_9LACO</name>
<accession>A0A0R2DNA0</accession>
<sequence length="175" mass="20537">MLQHKDAAEFWKLAFSDENAEWTKWNGPYFHDKLPTKKDFLAGRAMGDYIDNPLKKVILLEGKMIGMVSAYYEDGALKKWLDIGIVLYDQTKWQQHVGFRALSLWIDEMFMRTNLPHIGLTTWSGNYRMIGLAEKLGLKKEAEVRQVRYYKNKYWDSVKYGTLRAEWENTKAGTN</sequence>
<comment type="caution">
    <text evidence="2">The sequence shown here is derived from an EMBL/GenBank/DDBJ whole genome shotgun (WGS) entry which is preliminary data.</text>
</comment>
<gene>
    <name evidence="2" type="ORF">FD15_GL002139</name>
</gene>